<keyword evidence="4" id="KW-0472">Membrane</keyword>
<dbReference type="InterPro" id="IPR001394">
    <property type="entry name" value="Peptidase_C19_UCH"/>
</dbReference>
<dbReference type="Gene3D" id="3.90.70.10">
    <property type="entry name" value="Cysteine proteinases"/>
    <property type="match status" value="1"/>
</dbReference>
<organism evidence="6 7">
    <name type="scientific">Cervus elaphus hippelaphus</name>
    <name type="common">European red deer</name>
    <dbReference type="NCBI Taxonomy" id="46360"/>
    <lineage>
        <taxon>Eukaryota</taxon>
        <taxon>Metazoa</taxon>
        <taxon>Chordata</taxon>
        <taxon>Craniata</taxon>
        <taxon>Vertebrata</taxon>
        <taxon>Euteleostomi</taxon>
        <taxon>Mammalia</taxon>
        <taxon>Eutheria</taxon>
        <taxon>Laurasiatheria</taxon>
        <taxon>Artiodactyla</taxon>
        <taxon>Ruminantia</taxon>
        <taxon>Pecora</taxon>
        <taxon>Cervidae</taxon>
        <taxon>Cervinae</taxon>
        <taxon>Cervus</taxon>
    </lineage>
</organism>
<evidence type="ECO:0000256" key="1">
    <source>
        <dbReference type="ARBA" id="ARBA00000707"/>
    </source>
</evidence>
<feature type="non-terminal residue" evidence="6">
    <location>
        <position position="1"/>
    </location>
</feature>
<comment type="catalytic activity">
    <reaction evidence="1">
        <text>Thiol-dependent hydrolysis of ester, thioester, amide, peptide and isopeptide bonds formed by the C-terminal Gly of ubiquitin (a 76-residue protein attached to proteins as an intracellular targeting signal).</text>
        <dbReference type="EC" id="3.4.19.12"/>
    </reaction>
</comment>
<feature type="transmembrane region" description="Helical" evidence="4">
    <location>
        <begin position="6"/>
        <end position="28"/>
    </location>
</feature>
<evidence type="ECO:0000256" key="2">
    <source>
        <dbReference type="ARBA" id="ARBA00012759"/>
    </source>
</evidence>
<sequence>SLHTLINIFLAVIAVMILWLMTPSWDWYRKSENTYRTWKSLWWKNLERHSVLYGKVARLHLAQSPYFMLFGRLCPILGKGYQQQDAHEFMRYLLDHLHLELQGGFNGISRSSILQENSTLSASNKCCINGASTVVTAIFGGILQNEVNCLICGTESRKFDPFLDLSLDIPSQFRNKRSKNQENGPTCSLRGKDTLIFWSFSPTLK</sequence>
<dbReference type="Proteomes" id="UP000242450">
    <property type="component" value="Chromosome 12"/>
</dbReference>
<evidence type="ECO:0000313" key="7">
    <source>
        <dbReference type="Proteomes" id="UP000242450"/>
    </source>
</evidence>
<keyword evidence="4" id="KW-0812">Transmembrane</keyword>
<dbReference type="InterPro" id="IPR050185">
    <property type="entry name" value="Ub_carboxyl-term_hydrolase"/>
</dbReference>
<evidence type="ECO:0000259" key="5">
    <source>
        <dbReference type="PROSITE" id="PS50235"/>
    </source>
</evidence>
<keyword evidence="7" id="KW-1185">Reference proteome</keyword>
<dbReference type="Pfam" id="PF00443">
    <property type="entry name" value="UCH"/>
    <property type="match status" value="1"/>
</dbReference>
<name>A0A212CV43_CEREH</name>
<dbReference type="OrthoDB" id="21192at2759"/>
<evidence type="ECO:0000256" key="3">
    <source>
        <dbReference type="ARBA" id="ARBA00022801"/>
    </source>
</evidence>
<protein>
    <recommendedName>
        <fullName evidence="2">ubiquitinyl hydrolase 1</fullName>
        <ecNumber evidence="2">3.4.19.12</ecNumber>
    </recommendedName>
</protein>
<proteinExistence type="predicted"/>
<dbReference type="EMBL" id="MKHE01000012">
    <property type="protein sequence ID" value="OWK09869.1"/>
    <property type="molecule type" value="Genomic_DNA"/>
</dbReference>
<dbReference type="GO" id="GO:0004843">
    <property type="term" value="F:cysteine-type deubiquitinase activity"/>
    <property type="evidence" value="ECO:0007669"/>
    <property type="project" value="UniProtKB-EC"/>
</dbReference>
<gene>
    <name evidence="6" type="ORF">Celaphus_00006257</name>
</gene>
<comment type="caution">
    <text evidence="6">The sequence shown here is derived from an EMBL/GenBank/DDBJ whole genome shotgun (WGS) entry which is preliminary data.</text>
</comment>
<dbReference type="AlphaFoldDB" id="A0A212CV43"/>
<dbReference type="GO" id="GO:0005634">
    <property type="term" value="C:nucleus"/>
    <property type="evidence" value="ECO:0007669"/>
    <property type="project" value="TreeGrafter"/>
</dbReference>
<dbReference type="InterPro" id="IPR038765">
    <property type="entry name" value="Papain-like_cys_pep_sf"/>
</dbReference>
<keyword evidence="3" id="KW-0378">Hydrolase</keyword>
<evidence type="ECO:0000313" key="6">
    <source>
        <dbReference type="EMBL" id="OWK09869.1"/>
    </source>
</evidence>
<accession>A0A212CV43</accession>
<feature type="domain" description="USP" evidence="5">
    <location>
        <begin position="1"/>
        <end position="205"/>
    </location>
</feature>
<reference evidence="6 7" key="1">
    <citation type="journal article" date="2018" name="Mol. Genet. Genomics">
        <title>The red deer Cervus elaphus genome CerEla1.0: sequencing, annotating, genes, and chromosomes.</title>
        <authorList>
            <person name="Bana N.A."/>
            <person name="Nyiri A."/>
            <person name="Nagy J."/>
            <person name="Frank K."/>
            <person name="Nagy T."/>
            <person name="Steger V."/>
            <person name="Schiller M."/>
            <person name="Lakatos P."/>
            <person name="Sugar L."/>
            <person name="Horn P."/>
            <person name="Barta E."/>
            <person name="Orosz L."/>
        </authorList>
    </citation>
    <scope>NUCLEOTIDE SEQUENCE [LARGE SCALE GENOMIC DNA]</scope>
    <source>
        <strain evidence="6">Hungarian</strain>
    </source>
</reference>
<dbReference type="EC" id="3.4.19.12" evidence="2"/>
<keyword evidence="4" id="KW-1133">Transmembrane helix</keyword>
<dbReference type="PROSITE" id="PS50235">
    <property type="entry name" value="USP_3"/>
    <property type="match status" value="1"/>
</dbReference>
<dbReference type="InterPro" id="IPR028889">
    <property type="entry name" value="USP"/>
</dbReference>
<evidence type="ECO:0000256" key="4">
    <source>
        <dbReference type="SAM" id="Phobius"/>
    </source>
</evidence>
<dbReference type="PANTHER" id="PTHR21646">
    <property type="entry name" value="UBIQUITIN CARBOXYL-TERMINAL HYDROLASE"/>
    <property type="match status" value="1"/>
</dbReference>
<dbReference type="PANTHER" id="PTHR21646:SF19">
    <property type="entry name" value="UBIQUITIN CARBOXYL-TERMINAL HYDROLASE 3"/>
    <property type="match status" value="1"/>
</dbReference>
<dbReference type="SUPFAM" id="SSF54001">
    <property type="entry name" value="Cysteine proteinases"/>
    <property type="match status" value="1"/>
</dbReference>
<dbReference type="GO" id="GO:0016579">
    <property type="term" value="P:protein deubiquitination"/>
    <property type="evidence" value="ECO:0007669"/>
    <property type="project" value="InterPro"/>
</dbReference>